<dbReference type="GO" id="GO:0000725">
    <property type="term" value="P:recombinational repair"/>
    <property type="evidence" value="ECO:0007669"/>
    <property type="project" value="TreeGrafter"/>
</dbReference>
<keyword evidence="5 18" id="KW-0378">Hydrolase</keyword>
<evidence type="ECO:0000256" key="1">
    <source>
        <dbReference type="ARBA" id="ARBA00009922"/>
    </source>
</evidence>
<gene>
    <name evidence="18" type="primary">rep_8</name>
    <name evidence="18" type="ORF">SDC9_35270</name>
</gene>
<keyword evidence="6 18" id="KW-0347">Helicase</keyword>
<evidence type="ECO:0000256" key="8">
    <source>
        <dbReference type="ARBA" id="ARBA00022840"/>
    </source>
</evidence>
<evidence type="ECO:0000256" key="13">
    <source>
        <dbReference type="ARBA" id="ARBA00034808"/>
    </source>
</evidence>
<evidence type="ECO:0000256" key="4">
    <source>
        <dbReference type="ARBA" id="ARBA00022763"/>
    </source>
</evidence>
<comment type="similarity">
    <text evidence="1">Belongs to the helicase family. UvrD subfamily.</text>
</comment>
<proteinExistence type="inferred from homology"/>
<keyword evidence="11" id="KW-0413">Isomerase</keyword>
<keyword evidence="10" id="KW-0234">DNA repair</keyword>
<dbReference type="PANTHER" id="PTHR11070:SF2">
    <property type="entry name" value="ATP-DEPENDENT DNA HELICASE SRS2"/>
    <property type="match status" value="1"/>
</dbReference>
<comment type="catalytic activity">
    <reaction evidence="12">
        <text>Couples ATP hydrolysis with the unwinding of duplex DNA by translocating in the 3'-5' direction.</text>
        <dbReference type="EC" id="5.6.2.4"/>
    </reaction>
</comment>
<dbReference type="GO" id="GO:0016887">
    <property type="term" value="F:ATP hydrolysis activity"/>
    <property type="evidence" value="ECO:0007669"/>
    <property type="project" value="RHEA"/>
</dbReference>
<keyword evidence="7" id="KW-0269">Exonuclease</keyword>
<organism evidence="18">
    <name type="scientific">bioreactor metagenome</name>
    <dbReference type="NCBI Taxonomy" id="1076179"/>
    <lineage>
        <taxon>unclassified sequences</taxon>
        <taxon>metagenomes</taxon>
        <taxon>ecological metagenomes</taxon>
    </lineage>
</organism>
<reference evidence="18" key="1">
    <citation type="submission" date="2019-08" db="EMBL/GenBank/DDBJ databases">
        <authorList>
            <person name="Kucharzyk K."/>
            <person name="Murdoch R.W."/>
            <person name="Higgins S."/>
            <person name="Loffler F."/>
        </authorList>
    </citation>
    <scope>NUCLEOTIDE SEQUENCE</scope>
</reference>
<keyword evidence="3" id="KW-0547">Nucleotide-binding</keyword>
<dbReference type="Pfam" id="PF12705">
    <property type="entry name" value="PDDEXK_1"/>
    <property type="match status" value="1"/>
</dbReference>
<protein>
    <recommendedName>
        <fullName evidence="13">DNA 3'-5' helicase</fullName>
        <ecNumber evidence="13">5.6.2.4</ecNumber>
    </recommendedName>
</protein>
<evidence type="ECO:0000256" key="11">
    <source>
        <dbReference type="ARBA" id="ARBA00023235"/>
    </source>
</evidence>
<keyword evidence="2" id="KW-0540">Nuclease</keyword>
<evidence type="ECO:0000256" key="9">
    <source>
        <dbReference type="ARBA" id="ARBA00023125"/>
    </source>
</evidence>
<dbReference type="EMBL" id="VSSQ01000275">
    <property type="protein sequence ID" value="MPL89237.1"/>
    <property type="molecule type" value="Genomic_DNA"/>
</dbReference>
<dbReference type="Pfam" id="PF00580">
    <property type="entry name" value="UvrD-helicase"/>
    <property type="match status" value="1"/>
</dbReference>
<evidence type="ECO:0000256" key="5">
    <source>
        <dbReference type="ARBA" id="ARBA00022801"/>
    </source>
</evidence>
<dbReference type="GO" id="GO:0005524">
    <property type="term" value="F:ATP binding"/>
    <property type="evidence" value="ECO:0007669"/>
    <property type="project" value="UniProtKB-KW"/>
</dbReference>
<evidence type="ECO:0000256" key="2">
    <source>
        <dbReference type="ARBA" id="ARBA00022722"/>
    </source>
</evidence>
<comment type="catalytic activity">
    <reaction evidence="14">
        <text>ATP + H2O = ADP + phosphate + H(+)</text>
        <dbReference type="Rhea" id="RHEA:13065"/>
        <dbReference type="ChEBI" id="CHEBI:15377"/>
        <dbReference type="ChEBI" id="CHEBI:15378"/>
        <dbReference type="ChEBI" id="CHEBI:30616"/>
        <dbReference type="ChEBI" id="CHEBI:43474"/>
        <dbReference type="ChEBI" id="CHEBI:456216"/>
        <dbReference type="EC" id="5.6.2.4"/>
    </reaction>
</comment>
<dbReference type="InterPro" id="IPR038726">
    <property type="entry name" value="PDDEXK_AddAB-type"/>
</dbReference>
<sequence>MNFTPDQLNAINHPSGNLQLIACAGSGKTEVVARRVASLLKNGRSEGLTPANIVAFTYTDKAAAELKDRITTRCREDLGDITGMAELYVGTIHGFCLDLLTTEVPEYLKYGVLNDVQQILFVDRHSKASGLTACTALNRVNLERYKDTNLYVDALSILREARLNENKLRGVSLVEGLRMYESLLRERRYFDYSAIMVEAVREVARDKKLQHRLAARIKHVFVDEYQDVNPIQECIVKLLHDLGAFVCIVGDDDQTIYQWRGSDITNIRTFANRYPNVQQVRLQENFRSSKGIIETARDFISQNTERLPKAMVSTDAQQYEAGDLTAFAFDDPDAEAQFIAATIKQLRGIAFKENSNERGLSYSDCAILLRSVKNNADPIVVALREAGIPAIIVGMNHLFDTLEAQAARLLFYFIADRNGTDRIILRNSWLAANLGLNSDALERAINRLQEAKDELNTLEQKRWGLYSIQRQYLEFLENIELREENIPNGPGGTNRGEIILYNLGKFSQLISDFEEIHFHSKPKEKYENFANFLEYQAESAYPEGWQDNQYANPDAVRIMTIHQAKGMQWPVVFIPALLRNRFPQAPIGGRNVWHLIPKEGVYGQSRYEGDIEDERRLFYVAMTRSQKFLYMTWAPIPGKNNRYTRPSEFWDNVLASKWVKRRLPDYSTRKRLSPEARAGVSNVVLSFSDLKYFFECPYQFKLRILYGFNPPLVEAIGYGRSLHNALAEVHARSIRGDVPDESETNKLVQRHLHVPYAYESLKKTFEASAQKILRAYIEKNKEIFNKIELAEKTIDLHLGDGVSVVGRIDLVRRLDTNEVTIVDLKTSERAQAEDVTETQLHIYALGYQELTGHRADYVEIYELEDQKAKPRSVDDDFIADVRTDVKAAAEALRQGKLLPKPKPKSCESCDTHGLCATGCGFLNKKRNNK</sequence>
<keyword evidence="4" id="KW-0227">DNA damage</keyword>
<dbReference type="EC" id="5.6.2.4" evidence="13"/>
<evidence type="ECO:0000256" key="15">
    <source>
        <dbReference type="SAM" id="Coils"/>
    </source>
</evidence>
<evidence type="ECO:0000256" key="10">
    <source>
        <dbReference type="ARBA" id="ARBA00023204"/>
    </source>
</evidence>
<dbReference type="PROSITE" id="PS51217">
    <property type="entry name" value="UVRD_HELICASE_CTER"/>
    <property type="match status" value="1"/>
</dbReference>
<dbReference type="AlphaFoldDB" id="A0A644VDE8"/>
<dbReference type="InterPro" id="IPR011604">
    <property type="entry name" value="PDDEXK-like_dom_sf"/>
</dbReference>
<keyword evidence="8" id="KW-0067">ATP-binding</keyword>
<dbReference type="PROSITE" id="PS51198">
    <property type="entry name" value="UVRD_HELICASE_ATP_BIND"/>
    <property type="match status" value="1"/>
</dbReference>
<dbReference type="GO" id="GO:0003677">
    <property type="term" value="F:DNA binding"/>
    <property type="evidence" value="ECO:0007669"/>
    <property type="project" value="UniProtKB-KW"/>
</dbReference>
<evidence type="ECO:0000256" key="6">
    <source>
        <dbReference type="ARBA" id="ARBA00022806"/>
    </source>
</evidence>
<evidence type="ECO:0000259" key="17">
    <source>
        <dbReference type="PROSITE" id="PS51217"/>
    </source>
</evidence>
<dbReference type="Gene3D" id="1.10.10.160">
    <property type="match status" value="1"/>
</dbReference>
<evidence type="ECO:0000256" key="7">
    <source>
        <dbReference type="ARBA" id="ARBA00022839"/>
    </source>
</evidence>
<accession>A0A644VDE8</accession>
<dbReference type="InterPro" id="IPR027417">
    <property type="entry name" value="P-loop_NTPase"/>
</dbReference>
<dbReference type="InterPro" id="IPR000212">
    <property type="entry name" value="DNA_helicase_UvrD/REP"/>
</dbReference>
<dbReference type="InterPro" id="IPR014016">
    <property type="entry name" value="UvrD-like_ATP-bd"/>
</dbReference>
<dbReference type="InterPro" id="IPR013986">
    <property type="entry name" value="DExx_box_DNA_helicase_dom_sf"/>
</dbReference>
<keyword evidence="15" id="KW-0175">Coiled coil</keyword>
<dbReference type="GO" id="GO:0043138">
    <property type="term" value="F:3'-5' DNA helicase activity"/>
    <property type="evidence" value="ECO:0007669"/>
    <property type="project" value="UniProtKB-EC"/>
</dbReference>
<feature type="domain" description="UvrD-like helicase ATP-binding" evidence="16">
    <location>
        <begin position="1"/>
        <end position="289"/>
    </location>
</feature>
<evidence type="ECO:0000259" key="16">
    <source>
        <dbReference type="PROSITE" id="PS51198"/>
    </source>
</evidence>
<dbReference type="Gene3D" id="3.90.320.10">
    <property type="match status" value="1"/>
</dbReference>
<dbReference type="GO" id="GO:0004527">
    <property type="term" value="F:exonuclease activity"/>
    <property type="evidence" value="ECO:0007669"/>
    <property type="project" value="UniProtKB-KW"/>
</dbReference>
<comment type="caution">
    <text evidence="18">The sequence shown here is derived from an EMBL/GenBank/DDBJ whole genome shotgun (WGS) entry which is preliminary data.</text>
</comment>
<evidence type="ECO:0000256" key="3">
    <source>
        <dbReference type="ARBA" id="ARBA00022741"/>
    </source>
</evidence>
<evidence type="ECO:0000256" key="14">
    <source>
        <dbReference type="ARBA" id="ARBA00048988"/>
    </source>
</evidence>
<feature type="coiled-coil region" evidence="15">
    <location>
        <begin position="431"/>
        <end position="461"/>
    </location>
</feature>
<dbReference type="CDD" id="cd17932">
    <property type="entry name" value="DEXQc_UvrD"/>
    <property type="match status" value="1"/>
</dbReference>
<dbReference type="Pfam" id="PF13361">
    <property type="entry name" value="UvrD_C"/>
    <property type="match status" value="1"/>
</dbReference>
<dbReference type="SUPFAM" id="SSF52540">
    <property type="entry name" value="P-loop containing nucleoside triphosphate hydrolases"/>
    <property type="match status" value="1"/>
</dbReference>
<dbReference type="Gene3D" id="3.40.50.300">
    <property type="entry name" value="P-loop containing nucleotide triphosphate hydrolases"/>
    <property type="match status" value="3"/>
</dbReference>
<evidence type="ECO:0000256" key="12">
    <source>
        <dbReference type="ARBA" id="ARBA00034617"/>
    </source>
</evidence>
<dbReference type="PANTHER" id="PTHR11070">
    <property type="entry name" value="UVRD / RECB / PCRA DNA HELICASE FAMILY MEMBER"/>
    <property type="match status" value="1"/>
</dbReference>
<feature type="domain" description="UvrD-like helicase C-terminal" evidence="17">
    <location>
        <begin position="290"/>
        <end position="566"/>
    </location>
</feature>
<dbReference type="InterPro" id="IPR014017">
    <property type="entry name" value="DNA_helicase_UvrD-like_C"/>
</dbReference>
<name>A0A644VDE8_9ZZZZ</name>
<evidence type="ECO:0000313" key="18">
    <source>
        <dbReference type="EMBL" id="MPL89237.1"/>
    </source>
</evidence>
<keyword evidence="9" id="KW-0238">DNA-binding</keyword>